<dbReference type="Proteomes" id="UP000640333">
    <property type="component" value="Unassembled WGS sequence"/>
</dbReference>
<proteinExistence type="predicted"/>
<dbReference type="InterPro" id="IPR011399">
    <property type="entry name" value="NosR"/>
</dbReference>
<comment type="caution">
    <text evidence="6">The sequence shown here is derived from an EMBL/GenBank/DDBJ whole genome shotgun (WGS) entry which is preliminary data.</text>
</comment>
<dbReference type="EMBL" id="JADEYS010000006">
    <property type="protein sequence ID" value="MBE9397075.1"/>
    <property type="molecule type" value="Genomic_DNA"/>
</dbReference>
<evidence type="ECO:0000259" key="5">
    <source>
        <dbReference type="SMART" id="SM00900"/>
    </source>
</evidence>
<dbReference type="SUPFAM" id="SSF54862">
    <property type="entry name" value="4Fe-4S ferredoxins"/>
    <property type="match status" value="1"/>
</dbReference>
<keyword evidence="7" id="KW-1185">Reference proteome</keyword>
<evidence type="ECO:0000256" key="1">
    <source>
        <dbReference type="ARBA" id="ARBA00004236"/>
    </source>
</evidence>
<keyword evidence="4" id="KW-1133">Transmembrane helix</keyword>
<dbReference type="AlphaFoldDB" id="A0A8J7F8H9"/>
<name>A0A8J7F8H9_9GAMM</name>
<comment type="subcellular location">
    <subcellularLocation>
        <location evidence="1">Cell membrane</location>
    </subcellularLocation>
</comment>
<evidence type="ECO:0000313" key="7">
    <source>
        <dbReference type="Proteomes" id="UP000640333"/>
    </source>
</evidence>
<accession>A0A8J7F8H9</accession>
<sequence length="693" mass="78446">MLVSYRPALAADGTEAIPLNTSIKAIFPKATRFGEPEQNPPVVPVYQLNELLGYAFKSTDLSDLPGFSGDPINLLIGIDTRGKFVGVQVLSHHEPIFMHGLGEGPMFNFIHQYVGRSVRDRIIIDSRRASQSDGSENGTVYFDGVTKATVSVLVINDIMLSAALKVARAKLEGFEQAAPSRVREDVFEPLNWSQMTEKGWVKRWQLSVDEVEGGLGDSIAIYPEIDIDESMSEDGSALFSDLYYAYLNPPSVGQNLLGVEEYARLMSIRKPGEHLLLVASNGPFPFVEEGFRPGTVPTRIGMSQNDLPVDIRDIDFLDDTGFQSGDGPYLERAHIFRIKAQAGFDPAQPLQMQFNLDVKRNHLIRDQASFSDQYGLPEHLFEKVEIEEFVQDPLWLRIWKDRIGDTVVMLLALVVLTGLFIWQHRMTQHSVWFHRFRWGFLLFTLGFVGFYTQAQLSVVNIYTLLLALVDGFDIRVFLLDPIIFVLWTYVFISLFLWGRGLFCGWLCPFGVMQELTSKLAKLLKIKQFKISDQRHQRLQKVKYVILLVLVGSAFFSLSLAEKMAEIEPFKTAVTLVFVRSWPFVLYAVLLLAAGLYIHKFFCRYLCPLGAGLAILGRFSVFKWLKRRKECGAPCQLCKVRCEIDSINRDGSVDYDECVQCLECIVILNNADQCAIERSQRKQKKAGRILATEI</sequence>
<keyword evidence="4" id="KW-0812">Transmembrane</keyword>
<dbReference type="Pfam" id="PF12801">
    <property type="entry name" value="Fer4_5"/>
    <property type="match status" value="2"/>
</dbReference>
<gene>
    <name evidence="6" type="ORF">IOQ59_07345</name>
</gene>
<dbReference type="Pfam" id="PF04205">
    <property type="entry name" value="FMN_bind"/>
    <property type="match status" value="1"/>
</dbReference>
<evidence type="ECO:0000256" key="2">
    <source>
        <dbReference type="ARBA" id="ARBA00022475"/>
    </source>
</evidence>
<organism evidence="6 7">
    <name type="scientific">Pontibacterium sinense</name>
    <dbReference type="NCBI Taxonomy" id="2781979"/>
    <lineage>
        <taxon>Bacteria</taxon>
        <taxon>Pseudomonadati</taxon>
        <taxon>Pseudomonadota</taxon>
        <taxon>Gammaproteobacteria</taxon>
        <taxon>Oceanospirillales</taxon>
        <taxon>Oceanospirillaceae</taxon>
        <taxon>Pontibacterium</taxon>
    </lineage>
</organism>
<protein>
    <submittedName>
        <fullName evidence="6">Regulatory protein NosR</fullName>
    </submittedName>
</protein>
<feature type="transmembrane region" description="Helical" evidence="4">
    <location>
        <begin position="580"/>
        <end position="597"/>
    </location>
</feature>
<feature type="transmembrane region" description="Helical" evidence="4">
    <location>
        <begin position="541"/>
        <end position="560"/>
    </location>
</feature>
<keyword evidence="3 4" id="KW-0472">Membrane</keyword>
<evidence type="ECO:0000256" key="4">
    <source>
        <dbReference type="SAM" id="Phobius"/>
    </source>
</evidence>
<dbReference type="GO" id="GO:0005886">
    <property type="term" value="C:plasma membrane"/>
    <property type="evidence" value="ECO:0007669"/>
    <property type="project" value="UniProtKB-SubCell"/>
</dbReference>
<keyword evidence="2" id="KW-1003">Cell membrane</keyword>
<dbReference type="InterPro" id="IPR007329">
    <property type="entry name" value="FMN-bd"/>
</dbReference>
<reference evidence="6" key="1">
    <citation type="submission" date="2020-10" db="EMBL/GenBank/DDBJ databases">
        <title>Bacterium isolated from coastal waters sediment.</title>
        <authorList>
            <person name="Chen R.-J."/>
            <person name="Lu D.-C."/>
            <person name="Zhu K.-L."/>
            <person name="Du Z.-J."/>
        </authorList>
    </citation>
    <scope>NUCLEOTIDE SEQUENCE</scope>
    <source>
        <strain evidence="6">N1Y112</strain>
    </source>
</reference>
<dbReference type="InterPro" id="IPR052378">
    <property type="entry name" value="NosR_regulator"/>
</dbReference>
<dbReference type="GO" id="GO:0003677">
    <property type="term" value="F:DNA binding"/>
    <property type="evidence" value="ECO:0007669"/>
    <property type="project" value="InterPro"/>
</dbReference>
<dbReference type="SMART" id="SM00900">
    <property type="entry name" value="FMN_bind"/>
    <property type="match status" value="1"/>
</dbReference>
<feature type="transmembrane region" description="Helical" evidence="4">
    <location>
        <begin position="403"/>
        <end position="422"/>
    </location>
</feature>
<dbReference type="PANTHER" id="PTHR30224">
    <property type="entry name" value="ELECTRON TRANSPORT PROTEIN"/>
    <property type="match status" value="1"/>
</dbReference>
<dbReference type="InterPro" id="IPR017896">
    <property type="entry name" value="4Fe4S_Fe-S-bd"/>
</dbReference>
<dbReference type="GO" id="GO:0010181">
    <property type="term" value="F:FMN binding"/>
    <property type="evidence" value="ECO:0007669"/>
    <property type="project" value="InterPro"/>
</dbReference>
<evidence type="ECO:0000313" key="6">
    <source>
        <dbReference type="EMBL" id="MBE9397075.1"/>
    </source>
</evidence>
<dbReference type="GO" id="GO:0045893">
    <property type="term" value="P:positive regulation of DNA-templated transcription"/>
    <property type="evidence" value="ECO:0007669"/>
    <property type="project" value="InterPro"/>
</dbReference>
<evidence type="ECO:0000256" key="3">
    <source>
        <dbReference type="ARBA" id="ARBA00023136"/>
    </source>
</evidence>
<feature type="transmembrane region" description="Helical" evidence="4">
    <location>
        <begin position="476"/>
        <end position="496"/>
    </location>
</feature>
<feature type="transmembrane region" description="Helical" evidence="4">
    <location>
        <begin position="442"/>
        <end position="469"/>
    </location>
</feature>
<feature type="domain" description="FMN-binding" evidence="5">
    <location>
        <begin position="66"/>
        <end position="166"/>
    </location>
</feature>
<dbReference type="PIRSF" id="PIRSF036354">
    <property type="entry name" value="NosR"/>
    <property type="match status" value="1"/>
</dbReference>
<dbReference type="PANTHER" id="PTHR30224:SF4">
    <property type="entry name" value="ELECTRON TRANSPORT PROTEIN YCCM-RELATED"/>
    <property type="match status" value="1"/>
</dbReference>
<feature type="transmembrane region" description="Helical" evidence="4">
    <location>
        <begin position="604"/>
        <end position="624"/>
    </location>
</feature>